<keyword evidence="3" id="KW-0418">Kinase</keyword>
<sequence length="496" mass="52257">MGAVYLGRGPDGQLVAVKAVRPDLAYEPEFRGRFRSEVTRASTVPAFCTAPVLDADPEHATPYLVVEYVDGPSLAEVVDDRGPLVGGDLYSVAIGVATALTAIHGAGVIHRDLKPRNVLFSLGTPKVIDFGIARAVEATSNHTRTDQMVGTVAYMAPERFDTDGPGAGPAADVFAWGVVVAYAGTGQTPFAADSPVATAAKILTQPPDLGDLPSPLREIVARTLEKDPADRPTAPELLDLLLDIGSSSAVDLGGHPELRQAAEAAQAGGARSRRRRRRIVAAVALGAAVAALGAAGAWAGAAGLDARASVREPSPIGDDPMIIDPLDREGQWHESRTEFGACAFVQGRMVLSTHDSNYNVCPGPQDKFGGDQSIAVTVALRTPHKCAFVGFRRVDEGYGYALQLCTDKIIFWKDKYDTAGPISTVASSVFADHRDHRIELVIRDDTAKAAVDGEPAGEAVVDDRRLITGMVVLAAYKPSDDTDGSVAYSDVKVATL</sequence>
<evidence type="ECO:0000256" key="2">
    <source>
        <dbReference type="ARBA" id="ARBA00022741"/>
    </source>
</evidence>
<evidence type="ECO:0000259" key="6">
    <source>
        <dbReference type="PROSITE" id="PS50011"/>
    </source>
</evidence>
<feature type="transmembrane region" description="Helical" evidence="5">
    <location>
        <begin position="279"/>
        <end position="301"/>
    </location>
</feature>
<dbReference type="SMART" id="SM00220">
    <property type="entry name" value="S_TKc"/>
    <property type="match status" value="1"/>
</dbReference>
<keyword evidence="1" id="KW-0808">Transferase</keyword>
<proteinExistence type="predicted"/>
<keyword evidence="8" id="KW-1185">Reference proteome</keyword>
<evidence type="ECO:0000256" key="3">
    <source>
        <dbReference type="ARBA" id="ARBA00022777"/>
    </source>
</evidence>
<dbReference type="SUPFAM" id="SSF56112">
    <property type="entry name" value="Protein kinase-like (PK-like)"/>
    <property type="match status" value="1"/>
</dbReference>
<dbReference type="Gene3D" id="3.30.200.20">
    <property type="entry name" value="Phosphorylase Kinase, domain 1"/>
    <property type="match status" value="1"/>
</dbReference>
<keyword evidence="5" id="KW-0472">Membrane</keyword>
<evidence type="ECO:0000313" key="7">
    <source>
        <dbReference type="EMBL" id="GGK75223.1"/>
    </source>
</evidence>
<dbReference type="Pfam" id="PF00069">
    <property type="entry name" value="Pkinase"/>
    <property type="match status" value="1"/>
</dbReference>
<gene>
    <name evidence="7" type="ORF">GCM10012284_06480</name>
</gene>
<dbReference type="Gene3D" id="2.60.120.560">
    <property type="entry name" value="Exo-inulinase, domain 1"/>
    <property type="match status" value="1"/>
</dbReference>
<keyword evidence="5" id="KW-0812">Transmembrane</keyword>
<feature type="domain" description="Protein kinase" evidence="6">
    <location>
        <begin position="1"/>
        <end position="258"/>
    </location>
</feature>
<organism evidence="7 8">
    <name type="scientific">Mangrovihabitans endophyticus</name>
    <dbReference type="NCBI Taxonomy" id="1751298"/>
    <lineage>
        <taxon>Bacteria</taxon>
        <taxon>Bacillati</taxon>
        <taxon>Actinomycetota</taxon>
        <taxon>Actinomycetes</taxon>
        <taxon>Micromonosporales</taxon>
        <taxon>Micromonosporaceae</taxon>
        <taxon>Mangrovihabitans</taxon>
    </lineage>
</organism>
<evidence type="ECO:0000256" key="1">
    <source>
        <dbReference type="ARBA" id="ARBA00022679"/>
    </source>
</evidence>
<accession>A0A8J3BWF4</accession>
<feature type="transmembrane region" description="Helical" evidence="5">
    <location>
        <begin position="89"/>
        <end position="109"/>
    </location>
</feature>
<keyword evidence="2" id="KW-0547">Nucleotide-binding</keyword>
<reference evidence="7" key="2">
    <citation type="submission" date="2020-09" db="EMBL/GenBank/DDBJ databases">
        <authorList>
            <person name="Sun Q."/>
            <person name="Zhou Y."/>
        </authorList>
    </citation>
    <scope>NUCLEOTIDE SEQUENCE</scope>
    <source>
        <strain evidence="7">CGMCC 4.7299</strain>
    </source>
</reference>
<dbReference type="PROSITE" id="PS50011">
    <property type="entry name" value="PROTEIN_KINASE_DOM"/>
    <property type="match status" value="1"/>
</dbReference>
<name>A0A8J3BWF4_9ACTN</name>
<comment type="caution">
    <text evidence="7">The sequence shown here is derived from an EMBL/GenBank/DDBJ whole genome shotgun (WGS) entry which is preliminary data.</text>
</comment>
<dbReference type="InterPro" id="IPR008271">
    <property type="entry name" value="Ser/Thr_kinase_AS"/>
</dbReference>
<keyword evidence="4" id="KW-0067">ATP-binding</keyword>
<keyword evidence="5" id="KW-1133">Transmembrane helix</keyword>
<dbReference type="Gene3D" id="1.10.510.10">
    <property type="entry name" value="Transferase(Phosphotransferase) domain 1"/>
    <property type="match status" value="1"/>
</dbReference>
<dbReference type="InterPro" id="IPR011009">
    <property type="entry name" value="Kinase-like_dom_sf"/>
</dbReference>
<dbReference type="PANTHER" id="PTHR43289:SF34">
    <property type="entry name" value="SERINE_THREONINE-PROTEIN KINASE YBDM-RELATED"/>
    <property type="match status" value="1"/>
</dbReference>
<evidence type="ECO:0000256" key="5">
    <source>
        <dbReference type="SAM" id="Phobius"/>
    </source>
</evidence>
<dbReference type="Proteomes" id="UP000656042">
    <property type="component" value="Unassembled WGS sequence"/>
</dbReference>
<dbReference type="PANTHER" id="PTHR43289">
    <property type="entry name" value="MITOGEN-ACTIVATED PROTEIN KINASE KINASE KINASE 20-RELATED"/>
    <property type="match status" value="1"/>
</dbReference>
<protein>
    <recommendedName>
        <fullName evidence="6">Protein kinase domain-containing protein</fullName>
    </recommendedName>
</protein>
<dbReference type="CDD" id="cd14014">
    <property type="entry name" value="STKc_PknB_like"/>
    <property type="match status" value="1"/>
</dbReference>
<dbReference type="GO" id="GO:0004674">
    <property type="term" value="F:protein serine/threonine kinase activity"/>
    <property type="evidence" value="ECO:0007669"/>
    <property type="project" value="TreeGrafter"/>
</dbReference>
<dbReference type="InterPro" id="IPR000719">
    <property type="entry name" value="Prot_kinase_dom"/>
</dbReference>
<evidence type="ECO:0000313" key="8">
    <source>
        <dbReference type="Proteomes" id="UP000656042"/>
    </source>
</evidence>
<dbReference type="AlphaFoldDB" id="A0A8J3BWF4"/>
<dbReference type="PROSITE" id="PS00108">
    <property type="entry name" value="PROTEIN_KINASE_ST"/>
    <property type="match status" value="1"/>
</dbReference>
<evidence type="ECO:0000256" key="4">
    <source>
        <dbReference type="ARBA" id="ARBA00022840"/>
    </source>
</evidence>
<reference evidence="7" key="1">
    <citation type="journal article" date="2014" name="Int. J. Syst. Evol. Microbiol.">
        <title>Complete genome sequence of Corynebacterium casei LMG S-19264T (=DSM 44701T), isolated from a smear-ripened cheese.</title>
        <authorList>
            <consortium name="US DOE Joint Genome Institute (JGI-PGF)"/>
            <person name="Walter F."/>
            <person name="Albersmeier A."/>
            <person name="Kalinowski J."/>
            <person name="Ruckert C."/>
        </authorList>
    </citation>
    <scope>NUCLEOTIDE SEQUENCE</scope>
    <source>
        <strain evidence="7">CGMCC 4.7299</strain>
    </source>
</reference>
<dbReference type="GO" id="GO:0005524">
    <property type="term" value="F:ATP binding"/>
    <property type="evidence" value="ECO:0007669"/>
    <property type="project" value="UniProtKB-KW"/>
</dbReference>
<dbReference type="EMBL" id="BMMX01000001">
    <property type="protein sequence ID" value="GGK75223.1"/>
    <property type="molecule type" value="Genomic_DNA"/>
</dbReference>